<feature type="transmembrane region" description="Helical" evidence="1">
    <location>
        <begin position="225"/>
        <end position="242"/>
    </location>
</feature>
<keyword evidence="1" id="KW-1133">Transmembrane helix</keyword>
<organism evidence="2 3">
    <name type="scientific">Colwellia psychrerythraea</name>
    <name type="common">Vibrio psychroerythus</name>
    <dbReference type="NCBI Taxonomy" id="28229"/>
    <lineage>
        <taxon>Bacteria</taxon>
        <taxon>Pseudomonadati</taxon>
        <taxon>Pseudomonadota</taxon>
        <taxon>Gammaproteobacteria</taxon>
        <taxon>Alteromonadales</taxon>
        <taxon>Colwelliaceae</taxon>
        <taxon>Colwellia</taxon>
    </lineage>
</organism>
<gene>
    <name evidence="2" type="ORF">ND2E_0113</name>
</gene>
<dbReference type="AlphaFoldDB" id="A0A099KEU3"/>
<evidence type="ECO:0000313" key="2">
    <source>
        <dbReference type="EMBL" id="KGJ88820.1"/>
    </source>
</evidence>
<evidence type="ECO:0008006" key="4">
    <source>
        <dbReference type="Google" id="ProtNLM"/>
    </source>
</evidence>
<comment type="caution">
    <text evidence="2">The sequence shown here is derived from an EMBL/GenBank/DDBJ whole genome shotgun (WGS) entry which is preliminary data.</text>
</comment>
<feature type="transmembrane region" description="Helical" evidence="1">
    <location>
        <begin position="188"/>
        <end position="213"/>
    </location>
</feature>
<feature type="transmembrane region" description="Helical" evidence="1">
    <location>
        <begin position="84"/>
        <end position="102"/>
    </location>
</feature>
<protein>
    <recommendedName>
        <fullName evidence="4">O-antigen polymerase</fullName>
    </recommendedName>
</protein>
<feature type="transmembrane region" description="Helical" evidence="1">
    <location>
        <begin position="28"/>
        <end position="48"/>
    </location>
</feature>
<feature type="transmembrane region" description="Helical" evidence="1">
    <location>
        <begin position="318"/>
        <end position="339"/>
    </location>
</feature>
<sequence length="394" mass="44338">MILKLDKVALFIYISFALDSALKINAGIQLHLGIMSILMTNGLVFMTRPTSIVSPLLKDYFFLFFTLYCTINGVLFANSGFAGLLIYLLIACNVLVFCAYTLELIDKKAFEYFQIVMIVTGLAQYFAFKIFGYQLSFIDAEHYQKGSSVSHRLRGFFIEPNWYAIALTFNTLLLIGDKVELFIKEKPWITFFTVIVFILNGTLATVGALIIIYSVPYLKRSPIKGVLILFVLLSLLAAVFSFREGISQKQAGASALNHSSRVIPFLRVIEFQGKDSLTKTIFGQGLGSWGTLAVENRLSVLVFEPKVGARDGSEVPVILFELGLFGCFIIIIDLIISFFKCPARLFHLRGGILLFFICLALYPTFKFWMYMPYYFYLRASIHGNRGTEDANSTA</sequence>
<dbReference type="Proteomes" id="UP000029843">
    <property type="component" value="Unassembled WGS sequence"/>
</dbReference>
<accession>A0A099KEU3</accession>
<dbReference type="PATRIC" id="fig|28229.4.peg.3050"/>
<keyword evidence="1" id="KW-0472">Membrane</keyword>
<dbReference type="EMBL" id="JQED01000042">
    <property type="protein sequence ID" value="KGJ88820.1"/>
    <property type="molecule type" value="Genomic_DNA"/>
</dbReference>
<feature type="transmembrane region" description="Helical" evidence="1">
    <location>
        <begin position="60"/>
        <end position="78"/>
    </location>
</feature>
<proteinExistence type="predicted"/>
<reference evidence="2 3" key="1">
    <citation type="submission" date="2014-08" db="EMBL/GenBank/DDBJ databases">
        <title>Genomic and Phenotypic Diversity of Colwellia psychrerythraea strains from Disparate Marine Basins.</title>
        <authorList>
            <person name="Techtmann S.M."/>
            <person name="Stelling S.C."/>
            <person name="Utturkar S.M."/>
            <person name="Alshibli N."/>
            <person name="Harris A."/>
            <person name="Brown S.D."/>
            <person name="Hazen T.C."/>
        </authorList>
    </citation>
    <scope>NUCLEOTIDE SEQUENCE [LARGE SCALE GENOMIC DNA]</scope>
    <source>
        <strain evidence="2 3">ND2E</strain>
    </source>
</reference>
<feature type="transmembrane region" description="Helical" evidence="1">
    <location>
        <begin position="160"/>
        <end position="176"/>
    </location>
</feature>
<dbReference type="RefSeq" id="WP_033094727.1">
    <property type="nucleotide sequence ID" value="NZ_JQED01000042.1"/>
</dbReference>
<name>A0A099KEU3_COLPS</name>
<keyword evidence="1" id="KW-0812">Transmembrane</keyword>
<feature type="transmembrane region" description="Helical" evidence="1">
    <location>
        <begin position="345"/>
        <end position="365"/>
    </location>
</feature>
<feature type="transmembrane region" description="Helical" evidence="1">
    <location>
        <begin position="109"/>
        <end position="128"/>
    </location>
</feature>
<evidence type="ECO:0000313" key="3">
    <source>
        <dbReference type="Proteomes" id="UP000029843"/>
    </source>
</evidence>
<evidence type="ECO:0000256" key="1">
    <source>
        <dbReference type="SAM" id="Phobius"/>
    </source>
</evidence>
<dbReference type="OrthoDB" id="7033639at2"/>